<proteinExistence type="predicted"/>
<dbReference type="EMBL" id="GBXM01070999">
    <property type="protein sequence ID" value="JAH37578.1"/>
    <property type="molecule type" value="Transcribed_RNA"/>
</dbReference>
<name>A0A0E9SAM1_ANGAN</name>
<organism evidence="1">
    <name type="scientific">Anguilla anguilla</name>
    <name type="common">European freshwater eel</name>
    <name type="synonym">Muraena anguilla</name>
    <dbReference type="NCBI Taxonomy" id="7936"/>
    <lineage>
        <taxon>Eukaryota</taxon>
        <taxon>Metazoa</taxon>
        <taxon>Chordata</taxon>
        <taxon>Craniata</taxon>
        <taxon>Vertebrata</taxon>
        <taxon>Euteleostomi</taxon>
        <taxon>Actinopterygii</taxon>
        <taxon>Neopterygii</taxon>
        <taxon>Teleostei</taxon>
        <taxon>Anguilliformes</taxon>
        <taxon>Anguillidae</taxon>
        <taxon>Anguilla</taxon>
    </lineage>
</organism>
<sequence>MQLLEFLVTFRDILLGRGADHPSYRPYRKQANVPGTTQEIYGI</sequence>
<evidence type="ECO:0000313" key="1">
    <source>
        <dbReference type="EMBL" id="JAH37578.1"/>
    </source>
</evidence>
<accession>A0A0E9SAM1</accession>
<dbReference type="AlphaFoldDB" id="A0A0E9SAM1"/>
<reference evidence="1" key="1">
    <citation type="submission" date="2014-11" db="EMBL/GenBank/DDBJ databases">
        <authorList>
            <person name="Amaro Gonzalez C."/>
        </authorList>
    </citation>
    <scope>NUCLEOTIDE SEQUENCE</scope>
</reference>
<reference evidence="1" key="2">
    <citation type="journal article" date="2015" name="Fish Shellfish Immunol.">
        <title>Early steps in the European eel (Anguilla anguilla)-Vibrio vulnificus interaction in the gills: Role of the RtxA13 toxin.</title>
        <authorList>
            <person name="Callol A."/>
            <person name="Pajuelo D."/>
            <person name="Ebbesson L."/>
            <person name="Teles M."/>
            <person name="MacKenzie S."/>
            <person name="Amaro C."/>
        </authorList>
    </citation>
    <scope>NUCLEOTIDE SEQUENCE</scope>
</reference>
<protein>
    <submittedName>
        <fullName evidence="1">Uncharacterized protein</fullName>
    </submittedName>
</protein>